<gene>
    <name evidence="3" type="ORF">RFULGI_LOCUS13674</name>
</gene>
<dbReference type="GO" id="GO:0005737">
    <property type="term" value="C:cytoplasm"/>
    <property type="evidence" value="ECO:0007669"/>
    <property type="project" value="TreeGrafter"/>
</dbReference>
<feature type="non-terminal residue" evidence="3">
    <location>
        <position position="1"/>
    </location>
</feature>
<dbReference type="Gene3D" id="3.40.50.720">
    <property type="entry name" value="NAD(P)-binding Rossmann-like Domain"/>
    <property type="match status" value="1"/>
</dbReference>
<reference evidence="3" key="1">
    <citation type="submission" date="2021-06" db="EMBL/GenBank/DDBJ databases">
        <authorList>
            <person name="Kallberg Y."/>
            <person name="Tangrot J."/>
            <person name="Rosling A."/>
        </authorList>
    </citation>
    <scope>NUCLEOTIDE SEQUENCE</scope>
    <source>
        <strain evidence="3">IN212</strain>
    </source>
</reference>
<keyword evidence="2" id="KW-0457">Lysine biosynthesis</keyword>
<organism evidence="3 4">
    <name type="scientific">Racocetra fulgida</name>
    <dbReference type="NCBI Taxonomy" id="60492"/>
    <lineage>
        <taxon>Eukaryota</taxon>
        <taxon>Fungi</taxon>
        <taxon>Fungi incertae sedis</taxon>
        <taxon>Mucoromycota</taxon>
        <taxon>Glomeromycotina</taxon>
        <taxon>Glomeromycetes</taxon>
        <taxon>Diversisporales</taxon>
        <taxon>Gigasporaceae</taxon>
        <taxon>Racocetra</taxon>
    </lineage>
</organism>
<dbReference type="PANTHER" id="PTHR11133:SF22">
    <property type="entry name" value="ALPHA-AMINOADIPIC SEMIALDEHYDE SYNTHASE, MITOCHONDRIAL"/>
    <property type="match status" value="1"/>
</dbReference>
<evidence type="ECO:0000256" key="2">
    <source>
        <dbReference type="ARBA" id="ARBA00023154"/>
    </source>
</evidence>
<protein>
    <submittedName>
        <fullName evidence="3">5179_t:CDS:1</fullName>
    </submittedName>
</protein>
<feature type="non-terminal residue" evidence="3">
    <location>
        <position position="91"/>
    </location>
</feature>
<dbReference type="AlphaFoldDB" id="A0A9N9IUI2"/>
<proteinExistence type="predicted"/>
<dbReference type="Proteomes" id="UP000789396">
    <property type="component" value="Unassembled WGS sequence"/>
</dbReference>
<name>A0A9N9IUI2_9GLOM</name>
<evidence type="ECO:0000313" key="4">
    <source>
        <dbReference type="Proteomes" id="UP000789396"/>
    </source>
</evidence>
<dbReference type="OrthoDB" id="2447316at2759"/>
<accession>A0A9N9IUI2</accession>
<keyword evidence="2" id="KW-0028">Amino-acid biosynthesis</keyword>
<dbReference type="GO" id="GO:0019878">
    <property type="term" value="P:lysine biosynthetic process via aminoadipic acid"/>
    <property type="evidence" value="ECO:0007669"/>
    <property type="project" value="TreeGrafter"/>
</dbReference>
<keyword evidence="1" id="KW-0560">Oxidoreductase</keyword>
<evidence type="ECO:0000313" key="3">
    <source>
        <dbReference type="EMBL" id="CAG8752059.1"/>
    </source>
</evidence>
<evidence type="ECO:0000256" key="1">
    <source>
        <dbReference type="ARBA" id="ARBA00023002"/>
    </source>
</evidence>
<dbReference type="PANTHER" id="PTHR11133">
    <property type="entry name" value="SACCHAROPINE DEHYDROGENASE"/>
    <property type="match status" value="1"/>
</dbReference>
<sequence length="91" mass="9894">PITNTTIAKRKNVLLLGSGFVSRPLVDYLAKQKDLKLIIDVVDLDVMNQENLSKIVQGAKQAGITILNEIGVDPGIDHLSAMKIIDDVKAK</sequence>
<dbReference type="InterPro" id="IPR051168">
    <property type="entry name" value="AASS"/>
</dbReference>
<keyword evidence="4" id="KW-1185">Reference proteome</keyword>
<dbReference type="GO" id="GO:0004753">
    <property type="term" value="F:saccharopine dehydrogenase activity"/>
    <property type="evidence" value="ECO:0007669"/>
    <property type="project" value="TreeGrafter"/>
</dbReference>
<comment type="caution">
    <text evidence="3">The sequence shown here is derived from an EMBL/GenBank/DDBJ whole genome shotgun (WGS) entry which is preliminary data.</text>
</comment>
<dbReference type="EMBL" id="CAJVPZ010036762">
    <property type="protein sequence ID" value="CAG8752059.1"/>
    <property type="molecule type" value="Genomic_DNA"/>
</dbReference>